<reference evidence="3" key="1">
    <citation type="submission" date="2016-10" db="EMBL/GenBank/DDBJ databases">
        <authorList>
            <person name="Varghese N."/>
            <person name="Submissions S."/>
        </authorList>
    </citation>
    <scope>NUCLEOTIDE SEQUENCE [LARGE SCALE GENOMIC DNA]</scope>
    <source>
        <strain evidence="3">SUR2</strain>
    </source>
</reference>
<keyword evidence="1" id="KW-0812">Transmembrane</keyword>
<feature type="transmembrane region" description="Helical" evidence="1">
    <location>
        <begin position="15"/>
        <end position="35"/>
    </location>
</feature>
<dbReference type="Proteomes" id="UP000182034">
    <property type="component" value="Unassembled WGS sequence"/>
</dbReference>
<sequence>MNKFQNSKSNIGTDYILLIFYHLKIVSYYVNLFALKKYS</sequence>
<keyword evidence="3" id="KW-1185">Reference proteome</keyword>
<evidence type="ECO:0000313" key="3">
    <source>
        <dbReference type="Proteomes" id="UP000182034"/>
    </source>
</evidence>
<evidence type="ECO:0000256" key="1">
    <source>
        <dbReference type="SAM" id="Phobius"/>
    </source>
</evidence>
<dbReference type="EMBL" id="FPKW01000014">
    <property type="protein sequence ID" value="SFZ95962.1"/>
    <property type="molecule type" value="Genomic_DNA"/>
</dbReference>
<accession>A0A1K2IUM4</accession>
<keyword evidence="1" id="KW-0472">Membrane</keyword>
<protein>
    <submittedName>
        <fullName evidence="2">Uncharacterized protein</fullName>
    </submittedName>
</protein>
<organism evidence="2 3">
    <name type="scientific">Chryseobacterium limigenitum</name>
    <dbReference type="NCBI Taxonomy" id="1612149"/>
    <lineage>
        <taxon>Bacteria</taxon>
        <taxon>Pseudomonadati</taxon>
        <taxon>Bacteroidota</taxon>
        <taxon>Flavobacteriia</taxon>
        <taxon>Flavobacteriales</taxon>
        <taxon>Weeksellaceae</taxon>
        <taxon>Chryseobacterium group</taxon>
        <taxon>Chryseobacterium</taxon>
    </lineage>
</organism>
<evidence type="ECO:0000313" key="2">
    <source>
        <dbReference type="EMBL" id="SFZ95962.1"/>
    </source>
</evidence>
<keyword evidence="1" id="KW-1133">Transmembrane helix</keyword>
<gene>
    <name evidence="2" type="ORF">SAMN05216324_11471</name>
</gene>
<dbReference type="AlphaFoldDB" id="A0A1K2IUM4"/>
<name>A0A1K2IUM4_9FLAO</name>
<proteinExistence type="predicted"/>